<dbReference type="AlphaFoldDB" id="A0A5J4Z7L2"/>
<proteinExistence type="predicted"/>
<gene>
    <name evidence="1" type="ORF">FVE85_6242</name>
</gene>
<keyword evidence="2" id="KW-1185">Reference proteome</keyword>
<protein>
    <submittedName>
        <fullName evidence="1">Uncharacterized protein</fullName>
    </submittedName>
</protein>
<organism evidence="1 2">
    <name type="scientific">Porphyridium purpureum</name>
    <name type="common">Red alga</name>
    <name type="synonym">Porphyridium cruentum</name>
    <dbReference type="NCBI Taxonomy" id="35688"/>
    <lineage>
        <taxon>Eukaryota</taxon>
        <taxon>Rhodophyta</taxon>
        <taxon>Bangiophyceae</taxon>
        <taxon>Porphyridiales</taxon>
        <taxon>Porphyridiaceae</taxon>
        <taxon>Porphyridium</taxon>
    </lineage>
</organism>
<dbReference type="Proteomes" id="UP000324585">
    <property type="component" value="Unassembled WGS sequence"/>
</dbReference>
<dbReference type="EMBL" id="VRMN01000001">
    <property type="protein sequence ID" value="KAA8498657.1"/>
    <property type="molecule type" value="Genomic_DNA"/>
</dbReference>
<name>A0A5J4Z7L2_PORPP</name>
<sequence>MWDFAGLFGDEKRRALDATESQRMLSANKGLFQSQDAKAVGNQQGLRPARGMRRSFFNRSQRKTGTAVRMNSLSSPRLQQYDRTSSLGHVVCLERCLSVEEHRSSLLQLKQSGLI</sequence>
<comment type="caution">
    <text evidence="1">The sequence shown here is derived from an EMBL/GenBank/DDBJ whole genome shotgun (WGS) entry which is preliminary data.</text>
</comment>
<reference evidence="2" key="1">
    <citation type="journal article" date="2019" name="Nat. Commun.">
        <title>Expansion of phycobilisome linker gene families in mesophilic red algae.</title>
        <authorList>
            <person name="Lee J."/>
            <person name="Kim D."/>
            <person name="Bhattacharya D."/>
            <person name="Yoon H.S."/>
        </authorList>
    </citation>
    <scope>NUCLEOTIDE SEQUENCE [LARGE SCALE GENOMIC DNA]</scope>
    <source>
        <strain evidence="2">CCMP 1328</strain>
    </source>
</reference>
<evidence type="ECO:0000313" key="1">
    <source>
        <dbReference type="EMBL" id="KAA8498657.1"/>
    </source>
</evidence>
<accession>A0A5J4Z7L2</accession>
<evidence type="ECO:0000313" key="2">
    <source>
        <dbReference type="Proteomes" id="UP000324585"/>
    </source>
</evidence>